<reference evidence="1" key="1">
    <citation type="journal article" date="2014" name="Int. J. Syst. Evol. Microbiol.">
        <title>Complete genome sequence of Corynebacterium casei LMG S-19264T (=DSM 44701T), isolated from a smear-ripened cheese.</title>
        <authorList>
            <consortium name="US DOE Joint Genome Institute (JGI-PGF)"/>
            <person name="Walter F."/>
            <person name="Albersmeier A."/>
            <person name="Kalinowski J."/>
            <person name="Ruckert C."/>
        </authorList>
    </citation>
    <scope>NUCLEOTIDE SEQUENCE</scope>
    <source>
        <strain evidence="1">JCM 4346</strain>
    </source>
</reference>
<dbReference type="Proteomes" id="UP000658320">
    <property type="component" value="Unassembled WGS sequence"/>
</dbReference>
<keyword evidence="2" id="KW-1185">Reference proteome</keyword>
<reference evidence="1" key="2">
    <citation type="submission" date="2020-09" db="EMBL/GenBank/DDBJ databases">
        <authorList>
            <person name="Sun Q."/>
            <person name="Ohkuma M."/>
        </authorList>
    </citation>
    <scope>NUCLEOTIDE SEQUENCE</scope>
    <source>
        <strain evidence="1">JCM 4346</strain>
    </source>
</reference>
<comment type="caution">
    <text evidence="1">The sequence shown here is derived from an EMBL/GenBank/DDBJ whole genome shotgun (WGS) entry which is preliminary data.</text>
</comment>
<dbReference type="EMBL" id="BMSX01000004">
    <property type="protein sequence ID" value="GGR05787.1"/>
    <property type="molecule type" value="Genomic_DNA"/>
</dbReference>
<protein>
    <submittedName>
        <fullName evidence="1">Uncharacterized protein</fullName>
    </submittedName>
</protein>
<evidence type="ECO:0000313" key="2">
    <source>
        <dbReference type="Proteomes" id="UP000658320"/>
    </source>
</evidence>
<organism evidence="1 2">
    <name type="scientific">Streptomyces aurantiogriseus</name>
    <dbReference type="NCBI Taxonomy" id="66870"/>
    <lineage>
        <taxon>Bacteria</taxon>
        <taxon>Bacillati</taxon>
        <taxon>Actinomycetota</taxon>
        <taxon>Actinomycetes</taxon>
        <taxon>Kitasatosporales</taxon>
        <taxon>Streptomycetaceae</taxon>
        <taxon>Streptomyces</taxon>
    </lineage>
</organism>
<gene>
    <name evidence="1" type="ORF">GCM10010251_21860</name>
</gene>
<dbReference type="AlphaFoldDB" id="A0A918C4T3"/>
<evidence type="ECO:0000313" key="1">
    <source>
        <dbReference type="EMBL" id="GGR05787.1"/>
    </source>
</evidence>
<proteinExistence type="predicted"/>
<accession>A0A918C4T3</accession>
<name>A0A918C4T3_9ACTN</name>
<sequence length="62" mass="6668">MTWELGDVVFPADMPVSRGRGCRGDGSACPGIQAGGRLLNCLTFRDRIGPLRDPMRPVAARP</sequence>